<evidence type="ECO:0000256" key="2">
    <source>
        <dbReference type="SAM" id="SignalP"/>
    </source>
</evidence>
<feature type="region of interest" description="Disordered" evidence="1">
    <location>
        <begin position="78"/>
        <end position="98"/>
    </location>
</feature>
<dbReference type="EMBL" id="JAKELL010000056">
    <property type="protein sequence ID" value="KAH8986204.1"/>
    <property type="molecule type" value="Genomic_DNA"/>
</dbReference>
<protein>
    <submittedName>
        <fullName evidence="3">Uncharacterized protein</fullName>
    </submittedName>
</protein>
<reference evidence="3" key="1">
    <citation type="submission" date="2022-01" db="EMBL/GenBank/DDBJ databases">
        <title>Comparative genomics reveals a dynamic genome evolution in the ectomycorrhizal milk-cap (Lactarius) mushrooms.</title>
        <authorList>
            <consortium name="DOE Joint Genome Institute"/>
            <person name="Lebreton A."/>
            <person name="Tang N."/>
            <person name="Kuo A."/>
            <person name="LaButti K."/>
            <person name="Drula E."/>
            <person name="Barry K."/>
            <person name="Clum A."/>
            <person name="Lipzen A."/>
            <person name="Mousain D."/>
            <person name="Ng V."/>
            <person name="Wang R."/>
            <person name="Wang X."/>
            <person name="Dai Y."/>
            <person name="Henrissat B."/>
            <person name="Grigoriev I.V."/>
            <person name="Guerin-Laguette A."/>
            <person name="Yu F."/>
            <person name="Martin F.M."/>
        </authorList>
    </citation>
    <scope>NUCLEOTIDE SEQUENCE</scope>
    <source>
        <strain evidence="3">QP</strain>
    </source>
</reference>
<keyword evidence="2" id="KW-0732">Signal</keyword>
<evidence type="ECO:0000256" key="1">
    <source>
        <dbReference type="SAM" id="MobiDB-lite"/>
    </source>
</evidence>
<evidence type="ECO:0000313" key="4">
    <source>
        <dbReference type="Proteomes" id="UP001201163"/>
    </source>
</evidence>
<organism evidence="3 4">
    <name type="scientific">Lactarius akahatsu</name>
    <dbReference type="NCBI Taxonomy" id="416441"/>
    <lineage>
        <taxon>Eukaryota</taxon>
        <taxon>Fungi</taxon>
        <taxon>Dikarya</taxon>
        <taxon>Basidiomycota</taxon>
        <taxon>Agaricomycotina</taxon>
        <taxon>Agaricomycetes</taxon>
        <taxon>Russulales</taxon>
        <taxon>Russulaceae</taxon>
        <taxon>Lactarius</taxon>
    </lineage>
</organism>
<dbReference type="AlphaFoldDB" id="A0AAD4LA23"/>
<evidence type="ECO:0000313" key="3">
    <source>
        <dbReference type="EMBL" id="KAH8986204.1"/>
    </source>
</evidence>
<feature type="chain" id="PRO_5042094857" evidence="2">
    <location>
        <begin position="18"/>
        <end position="98"/>
    </location>
</feature>
<sequence>MVWLIFFWPMSKVNVNALLAMLNSRDYISCEQSTAEKNHNAFDLSSIRIEQQSEAEESTCKPPAVSLSVHRSVTTDFPQPEGNFDRRSEYTVDLSKSV</sequence>
<comment type="caution">
    <text evidence="3">The sequence shown here is derived from an EMBL/GenBank/DDBJ whole genome shotgun (WGS) entry which is preliminary data.</text>
</comment>
<keyword evidence="4" id="KW-1185">Reference proteome</keyword>
<dbReference type="Proteomes" id="UP001201163">
    <property type="component" value="Unassembled WGS sequence"/>
</dbReference>
<proteinExistence type="predicted"/>
<gene>
    <name evidence="3" type="ORF">EDB92DRAFT_1949322</name>
</gene>
<accession>A0AAD4LA23</accession>
<name>A0AAD4LA23_9AGAM</name>
<feature type="signal peptide" evidence="2">
    <location>
        <begin position="1"/>
        <end position="17"/>
    </location>
</feature>